<name>A0A5J4TLP2_9EUKA</name>
<comment type="caution">
    <text evidence="2">The sequence shown here is derived from an EMBL/GenBank/DDBJ whole genome shotgun (WGS) entry which is preliminary data.</text>
</comment>
<reference evidence="2 3" key="1">
    <citation type="submission" date="2019-03" db="EMBL/GenBank/DDBJ databases">
        <title>Single cell metagenomics reveals metabolic interactions within the superorganism composed of flagellate Streblomastix strix and complex community of Bacteroidetes bacteria on its surface.</title>
        <authorList>
            <person name="Treitli S.C."/>
            <person name="Kolisko M."/>
            <person name="Husnik F."/>
            <person name="Keeling P."/>
            <person name="Hampl V."/>
        </authorList>
    </citation>
    <scope>NUCLEOTIDE SEQUENCE [LARGE SCALE GENOMIC DNA]</scope>
    <source>
        <strain evidence="2">ST1C</strain>
    </source>
</reference>
<feature type="compositionally biased region" description="Polar residues" evidence="1">
    <location>
        <begin position="11"/>
        <end position="25"/>
    </location>
</feature>
<gene>
    <name evidence="2" type="ORF">EZS28_045047</name>
</gene>
<organism evidence="2 3">
    <name type="scientific">Streblomastix strix</name>
    <dbReference type="NCBI Taxonomy" id="222440"/>
    <lineage>
        <taxon>Eukaryota</taxon>
        <taxon>Metamonada</taxon>
        <taxon>Preaxostyla</taxon>
        <taxon>Oxymonadida</taxon>
        <taxon>Streblomastigidae</taxon>
        <taxon>Streblomastix</taxon>
    </lineage>
</organism>
<protein>
    <submittedName>
        <fullName evidence="2">Uncharacterized protein</fullName>
    </submittedName>
</protein>
<evidence type="ECO:0000313" key="2">
    <source>
        <dbReference type="EMBL" id="KAA6359426.1"/>
    </source>
</evidence>
<feature type="compositionally biased region" description="Acidic residues" evidence="1">
    <location>
        <begin position="28"/>
        <end position="37"/>
    </location>
</feature>
<dbReference type="OrthoDB" id="10251429at2759"/>
<evidence type="ECO:0000256" key="1">
    <source>
        <dbReference type="SAM" id="MobiDB-lite"/>
    </source>
</evidence>
<proteinExistence type="predicted"/>
<accession>A0A5J4TLP2</accession>
<feature type="region of interest" description="Disordered" evidence="1">
    <location>
        <begin position="1"/>
        <end position="37"/>
    </location>
</feature>
<evidence type="ECO:0000313" key="3">
    <source>
        <dbReference type="Proteomes" id="UP000324800"/>
    </source>
</evidence>
<dbReference type="Proteomes" id="UP000324800">
    <property type="component" value="Unassembled WGS sequence"/>
</dbReference>
<sequence>RNKEQGELTDQEQNSFVNWSENNKNIGDDEDDDEEDQLQIQGQATDEMLEIIAPMNPVLWQKLLPHMNIDWDHIKHYGKDKSKSQIQLQKKEELPIDDFRQSFTEYTDVVGHATVFQTSGIGVSELIGITEIIVNYVQRQYGSNLQQIVCNFIKDANHAVLNSQWMIIYTNSQ</sequence>
<feature type="non-terminal residue" evidence="2">
    <location>
        <position position="1"/>
    </location>
</feature>
<dbReference type="EMBL" id="SNRW01028409">
    <property type="protein sequence ID" value="KAA6359426.1"/>
    <property type="molecule type" value="Genomic_DNA"/>
</dbReference>
<dbReference type="AlphaFoldDB" id="A0A5J4TLP2"/>